<dbReference type="InterPro" id="IPR000060">
    <property type="entry name" value="BCCT_transptr"/>
</dbReference>
<name>A0A094WKK4_ALKAL</name>
<keyword evidence="6 9" id="KW-1133">Transmembrane helix</keyword>
<dbReference type="GO" id="GO:0022857">
    <property type="term" value="F:transmembrane transporter activity"/>
    <property type="evidence" value="ECO:0007669"/>
    <property type="project" value="InterPro"/>
</dbReference>
<evidence type="ECO:0000256" key="7">
    <source>
        <dbReference type="ARBA" id="ARBA00023136"/>
    </source>
</evidence>
<evidence type="ECO:0000256" key="3">
    <source>
        <dbReference type="ARBA" id="ARBA00022448"/>
    </source>
</evidence>
<evidence type="ECO:0000256" key="9">
    <source>
        <dbReference type="SAM" id="Phobius"/>
    </source>
</evidence>
<protein>
    <submittedName>
        <fullName evidence="10">Glycine/betaine ABC transporter permease</fullName>
    </submittedName>
</protein>
<comment type="caution">
    <text evidence="10">The sequence shown here is derived from an EMBL/GenBank/DDBJ whole genome shotgun (WGS) entry which is preliminary data.</text>
</comment>
<feature type="transmembrane region" description="Helical" evidence="9">
    <location>
        <begin position="201"/>
        <end position="224"/>
    </location>
</feature>
<dbReference type="NCBIfam" id="TIGR00842">
    <property type="entry name" value="bcct"/>
    <property type="match status" value="1"/>
</dbReference>
<dbReference type="eggNOG" id="COG1292">
    <property type="taxonomic scope" value="Bacteria"/>
</dbReference>
<evidence type="ECO:0000256" key="4">
    <source>
        <dbReference type="ARBA" id="ARBA00022475"/>
    </source>
</evidence>
<reference evidence="10 11" key="1">
    <citation type="journal article" date="2014" name="Genome Announc.">
        <title>Draft Genome Sequence of Bacillus alcalophilus AV1934, a Classic Alkaliphile Isolated from Human Feces in 1934.</title>
        <authorList>
            <person name="Attie O."/>
            <person name="Jayaprakash A."/>
            <person name="Shah H."/>
            <person name="Paulsen I.T."/>
            <person name="Morino M."/>
            <person name="Takahashi Y."/>
            <person name="Narumi I."/>
            <person name="Sachidanandam R."/>
            <person name="Satoh K."/>
            <person name="Ito M."/>
            <person name="Krulwich T.A."/>
        </authorList>
    </citation>
    <scope>NUCLEOTIDE SEQUENCE [LARGE SCALE GENOMIC DNA]</scope>
    <source>
        <strain evidence="10 11">AV1934</strain>
    </source>
</reference>
<evidence type="ECO:0000256" key="6">
    <source>
        <dbReference type="ARBA" id="ARBA00022989"/>
    </source>
</evidence>
<feature type="transmembrane region" description="Helical" evidence="9">
    <location>
        <begin position="150"/>
        <end position="171"/>
    </location>
</feature>
<evidence type="ECO:0000256" key="2">
    <source>
        <dbReference type="ARBA" id="ARBA00005658"/>
    </source>
</evidence>
<sequence length="592" mass="65635">MENNDLNDSTENDKAITNKVGSVFYWTLGILSVLILTGIFAPNVLESVTAQAQTFISNTFGWYYLIVVTIFLIVCLIFIVSPYGKVRLGKDDDRPEYSFPVWIAFLFSAGLGVGLLFFGAAEPIAHFAVSSPNAPEGTEQAAMDALLYTFFHWGLHGWAIYAIIAICLAYFNFRKDKTGLISATLSPLWNMDGKLGKTIDVVAIVATLSGIATTLGFGALQMNGGISLLTGLPNSFALQLAIIVVVTVIFILSSMTGIDKGIKILSTVNMSLVGVVFLFFMIFGATMFSFNMLTTTIGNYIQNLPQMSFNIAPMSEDKREWINAWTIFYWAWWMAWSPFVGTFIARVSKGRTLREFVVAVLLVPSVMGFIWFSFIGGTAISVESSGTIISHLPDEEVLFGVLETMPFGTIMSYLTIFVIAVFFITSADSATFVLASQSTAGSLNPGKRIKLVWGILMSATAAVLLYSGGLQGIQNTMILVAFPFSIIMVLMVIALFKSLAQERLREEAAERKEAREWKKWRKEQDRKDRQLRKNEKKEKRTKIGKSQAHVKQDSIAKSDRTEEWNTSEQLSDNPAKRDNLDHGVDSNNKSEQ</sequence>
<feature type="compositionally biased region" description="Basic and acidic residues" evidence="8">
    <location>
        <begin position="512"/>
        <end position="538"/>
    </location>
</feature>
<dbReference type="PANTHER" id="PTHR30047">
    <property type="entry name" value="HIGH-AFFINITY CHOLINE TRANSPORT PROTEIN-RELATED"/>
    <property type="match status" value="1"/>
</dbReference>
<feature type="compositionally biased region" description="Basic and acidic residues" evidence="8">
    <location>
        <begin position="574"/>
        <end position="592"/>
    </location>
</feature>
<evidence type="ECO:0000256" key="5">
    <source>
        <dbReference type="ARBA" id="ARBA00022692"/>
    </source>
</evidence>
<feature type="transmembrane region" description="Helical" evidence="9">
    <location>
        <begin position="101"/>
        <end position="121"/>
    </location>
</feature>
<accession>A0A094WKK4</accession>
<keyword evidence="11" id="KW-1185">Reference proteome</keyword>
<evidence type="ECO:0000313" key="10">
    <source>
        <dbReference type="EMBL" id="KGA96493.1"/>
    </source>
</evidence>
<keyword evidence="3" id="KW-0813">Transport</keyword>
<feature type="region of interest" description="Disordered" evidence="8">
    <location>
        <begin position="512"/>
        <end position="592"/>
    </location>
</feature>
<keyword evidence="5 9" id="KW-0812">Transmembrane</keyword>
<dbReference type="InterPro" id="IPR018093">
    <property type="entry name" value="BCCT_CS"/>
</dbReference>
<dbReference type="Proteomes" id="UP000002754">
    <property type="component" value="Unassembled WGS sequence"/>
</dbReference>
<dbReference type="AlphaFoldDB" id="A0A094WKK4"/>
<feature type="transmembrane region" description="Helical" evidence="9">
    <location>
        <begin position="356"/>
        <end position="375"/>
    </location>
</feature>
<dbReference type="PROSITE" id="PS01303">
    <property type="entry name" value="BCCT"/>
    <property type="match status" value="1"/>
</dbReference>
<proteinExistence type="inferred from homology"/>
<keyword evidence="7 9" id="KW-0472">Membrane</keyword>
<evidence type="ECO:0000256" key="1">
    <source>
        <dbReference type="ARBA" id="ARBA00004651"/>
    </source>
</evidence>
<feature type="transmembrane region" description="Helical" evidence="9">
    <location>
        <begin position="451"/>
        <end position="470"/>
    </location>
</feature>
<dbReference type="PANTHER" id="PTHR30047:SF7">
    <property type="entry name" value="HIGH-AFFINITY CHOLINE TRANSPORT PROTEIN"/>
    <property type="match status" value="1"/>
</dbReference>
<dbReference type="EMBL" id="ALPT02000059">
    <property type="protein sequence ID" value="KGA96493.1"/>
    <property type="molecule type" value="Genomic_DNA"/>
</dbReference>
<evidence type="ECO:0000313" key="11">
    <source>
        <dbReference type="Proteomes" id="UP000002754"/>
    </source>
</evidence>
<feature type="transmembrane region" description="Helical" evidence="9">
    <location>
        <begin position="410"/>
        <end position="430"/>
    </location>
</feature>
<evidence type="ECO:0000256" key="8">
    <source>
        <dbReference type="SAM" id="MobiDB-lite"/>
    </source>
</evidence>
<dbReference type="PRINTS" id="PR01036">
    <property type="entry name" value="TCRTETB"/>
</dbReference>
<gene>
    <name evidence="10" type="ORF">BALCAV_0215975</name>
</gene>
<organism evidence="10 11">
    <name type="scientific">Alkalihalobacillus alcalophilus ATCC 27647 = CGMCC 1.3604</name>
    <dbReference type="NCBI Taxonomy" id="1218173"/>
    <lineage>
        <taxon>Bacteria</taxon>
        <taxon>Bacillati</taxon>
        <taxon>Bacillota</taxon>
        <taxon>Bacilli</taxon>
        <taxon>Bacillales</taxon>
        <taxon>Bacillaceae</taxon>
        <taxon>Alkalihalobacillus</taxon>
    </lineage>
</organism>
<feature type="transmembrane region" description="Helical" evidence="9">
    <location>
        <begin position="270"/>
        <end position="290"/>
    </location>
</feature>
<keyword evidence="4" id="KW-1003">Cell membrane</keyword>
<feature type="compositionally biased region" description="Basic and acidic residues" evidence="8">
    <location>
        <begin position="550"/>
        <end position="563"/>
    </location>
</feature>
<comment type="subcellular location">
    <subcellularLocation>
        <location evidence="1">Cell membrane</location>
        <topology evidence="1">Multi-pass membrane protein</topology>
    </subcellularLocation>
</comment>
<dbReference type="Pfam" id="PF02028">
    <property type="entry name" value="BCCT"/>
    <property type="match status" value="1"/>
</dbReference>
<feature type="transmembrane region" description="Helical" evidence="9">
    <location>
        <begin position="476"/>
        <end position="496"/>
    </location>
</feature>
<feature type="transmembrane region" description="Helical" evidence="9">
    <location>
        <begin position="236"/>
        <end position="258"/>
    </location>
</feature>
<feature type="transmembrane region" description="Helical" evidence="9">
    <location>
        <begin position="23"/>
        <end position="41"/>
    </location>
</feature>
<dbReference type="GO" id="GO:0005886">
    <property type="term" value="C:plasma membrane"/>
    <property type="evidence" value="ECO:0007669"/>
    <property type="project" value="UniProtKB-SubCell"/>
</dbReference>
<comment type="similarity">
    <text evidence="2">Belongs to the BCCT transporter (TC 2.A.15) family.</text>
</comment>
<dbReference type="RefSeq" id="WP_040324073.1">
    <property type="nucleotide sequence ID" value="NZ_ALPT02000059.1"/>
</dbReference>
<feature type="transmembrane region" description="Helical" evidence="9">
    <location>
        <begin position="61"/>
        <end position="80"/>
    </location>
</feature>
<feature type="transmembrane region" description="Helical" evidence="9">
    <location>
        <begin position="322"/>
        <end position="344"/>
    </location>
</feature>